<name>A0AAV7Z817_9EUKA</name>
<dbReference type="AlphaFoldDB" id="A0AAV7Z817"/>
<dbReference type="Pfam" id="PF00071">
    <property type="entry name" value="Ras"/>
    <property type="match status" value="1"/>
</dbReference>
<dbReference type="InterPro" id="IPR027417">
    <property type="entry name" value="P-loop_NTPase"/>
</dbReference>
<dbReference type="GO" id="GO:0003924">
    <property type="term" value="F:GTPase activity"/>
    <property type="evidence" value="ECO:0007669"/>
    <property type="project" value="InterPro"/>
</dbReference>
<dbReference type="PANTHER" id="PTHR24070">
    <property type="entry name" value="RAS, DI-RAS, AND RHEB FAMILY MEMBERS OF SMALL GTPASE SUPERFAMILY"/>
    <property type="match status" value="1"/>
</dbReference>
<dbReference type="PRINTS" id="PR00449">
    <property type="entry name" value="RASTRNSFRMNG"/>
</dbReference>
<proteinExistence type="predicted"/>
<reference evidence="3" key="1">
    <citation type="submission" date="2022-08" db="EMBL/GenBank/DDBJ databases">
        <title>Novel sulphate-reducing endosymbionts in the free-living metamonad Anaeramoeba.</title>
        <authorList>
            <person name="Jerlstrom-Hultqvist J."/>
            <person name="Cepicka I."/>
            <person name="Gallot-Lavallee L."/>
            <person name="Salas-Leiva D."/>
            <person name="Curtis B.A."/>
            <person name="Zahonova K."/>
            <person name="Pipaliya S."/>
            <person name="Dacks J."/>
            <person name="Roger A.J."/>
        </authorList>
    </citation>
    <scope>NUCLEOTIDE SEQUENCE</scope>
    <source>
        <strain evidence="3">Busselton2</strain>
    </source>
</reference>
<evidence type="ECO:0000256" key="1">
    <source>
        <dbReference type="ARBA" id="ARBA00022741"/>
    </source>
</evidence>
<dbReference type="Gene3D" id="3.40.50.300">
    <property type="entry name" value="P-loop containing nucleotide triphosphate hydrolases"/>
    <property type="match status" value="1"/>
</dbReference>
<dbReference type="Proteomes" id="UP001146793">
    <property type="component" value="Unassembled WGS sequence"/>
</dbReference>
<organism evidence="3 4">
    <name type="scientific">Anaeramoeba flamelloides</name>
    <dbReference type="NCBI Taxonomy" id="1746091"/>
    <lineage>
        <taxon>Eukaryota</taxon>
        <taxon>Metamonada</taxon>
        <taxon>Anaeramoebidae</taxon>
        <taxon>Anaeramoeba</taxon>
    </lineage>
</organism>
<dbReference type="PROSITE" id="PS51421">
    <property type="entry name" value="RAS"/>
    <property type="match status" value="1"/>
</dbReference>
<comment type="caution">
    <text evidence="3">The sequence shown here is derived from an EMBL/GenBank/DDBJ whole genome shotgun (WGS) entry which is preliminary data.</text>
</comment>
<dbReference type="GO" id="GO:0005525">
    <property type="term" value="F:GTP binding"/>
    <property type="evidence" value="ECO:0007669"/>
    <property type="project" value="UniProtKB-KW"/>
</dbReference>
<dbReference type="PROSITE" id="PS51419">
    <property type="entry name" value="RAB"/>
    <property type="match status" value="1"/>
</dbReference>
<accession>A0AAV7Z817</accession>
<dbReference type="PROSITE" id="PS51420">
    <property type="entry name" value="RHO"/>
    <property type="match status" value="1"/>
</dbReference>
<dbReference type="EMBL" id="JANTQA010000036">
    <property type="protein sequence ID" value="KAJ3437141.1"/>
    <property type="molecule type" value="Genomic_DNA"/>
</dbReference>
<dbReference type="CDD" id="cd00876">
    <property type="entry name" value="Ras"/>
    <property type="match status" value="1"/>
</dbReference>
<dbReference type="GO" id="GO:0007165">
    <property type="term" value="P:signal transduction"/>
    <property type="evidence" value="ECO:0007669"/>
    <property type="project" value="InterPro"/>
</dbReference>
<dbReference type="InterPro" id="IPR005225">
    <property type="entry name" value="Small_GTP-bd"/>
</dbReference>
<dbReference type="SMART" id="SM00175">
    <property type="entry name" value="RAB"/>
    <property type="match status" value="1"/>
</dbReference>
<sequence>MGDTEEKYRVVVAGGGSVGKSCLTIRFLQDRFISDYEESYKKMLVIDSKPVVLEIIDTAGQEEYRSVRDKYFRSGEGFIIVYSITSRSSFSEAEKILLKIKQVKEDSRVPVVLVGNKLDLESERIVERDESENLKKKYNLTFFESSAKTGKNVVQCFEESIRKLRATPKKNKKNEIVKDESTDSGGCCTLL</sequence>
<dbReference type="InterPro" id="IPR001806">
    <property type="entry name" value="Small_GTPase"/>
</dbReference>
<dbReference type="SMART" id="SM00176">
    <property type="entry name" value="RAN"/>
    <property type="match status" value="1"/>
</dbReference>
<dbReference type="FunFam" id="3.40.50.300:FF:001423">
    <property type="entry name" value="Ras family GTPase"/>
    <property type="match status" value="1"/>
</dbReference>
<dbReference type="SMART" id="SM00174">
    <property type="entry name" value="RHO"/>
    <property type="match status" value="1"/>
</dbReference>
<dbReference type="InterPro" id="IPR020849">
    <property type="entry name" value="Small_GTPase_Ras-type"/>
</dbReference>
<keyword evidence="2" id="KW-0342">GTP-binding</keyword>
<keyword evidence="1" id="KW-0547">Nucleotide-binding</keyword>
<dbReference type="SUPFAM" id="SSF52540">
    <property type="entry name" value="P-loop containing nucleoside triphosphate hydrolases"/>
    <property type="match status" value="1"/>
</dbReference>
<gene>
    <name evidence="3" type="ORF">M0812_19214</name>
</gene>
<dbReference type="SMART" id="SM00173">
    <property type="entry name" value="RAS"/>
    <property type="match status" value="1"/>
</dbReference>
<evidence type="ECO:0000313" key="3">
    <source>
        <dbReference type="EMBL" id="KAJ3437141.1"/>
    </source>
</evidence>
<evidence type="ECO:0000313" key="4">
    <source>
        <dbReference type="Proteomes" id="UP001146793"/>
    </source>
</evidence>
<dbReference type="NCBIfam" id="TIGR00231">
    <property type="entry name" value="small_GTP"/>
    <property type="match status" value="1"/>
</dbReference>
<protein>
    <submittedName>
        <fullName evidence="3">Ras-like protein</fullName>
    </submittedName>
</protein>
<dbReference type="GO" id="GO:0016020">
    <property type="term" value="C:membrane"/>
    <property type="evidence" value="ECO:0007669"/>
    <property type="project" value="InterPro"/>
</dbReference>
<evidence type="ECO:0000256" key="2">
    <source>
        <dbReference type="ARBA" id="ARBA00023134"/>
    </source>
</evidence>